<dbReference type="Proteomes" id="UP001156836">
    <property type="component" value="Unassembled WGS sequence"/>
</dbReference>
<dbReference type="InterPro" id="IPR051490">
    <property type="entry name" value="THEM6_lcsJ_thioesterase"/>
</dbReference>
<dbReference type="Gene3D" id="3.10.129.10">
    <property type="entry name" value="Hotdog Thioesterase"/>
    <property type="match status" value="1"/>
</dbReference>
<accession>A0ABQ6BWY5</accession>
<evidence type="ECO:0000313" key="1">
    <source>
        <dbReference type="EMBL" id="GLS05006.1"/>
    </source>
</evidence>
<dbReference type="PANTHER" id="PTHR12475:SF4">
    <property type="entry name" value="PROTEIN THEM6"/>
    <property type="match status" value="1"/>
</dbReference>
<organism evidence="1 2">
    <name type="scientific">Chitiniphilus shinanonensis</name>
    <dbReference type="NCBI Taxonomy" id="553088"/>
    <lineage>
        <taxon>Bacteria</taxon>
        <taxon>Pseudomonadati</taxon>
        <taxon>Pseudomonadota</taxon>
        <taxon>Betaproteobacteria</taxon>
        <taxon>Neisseriales</taxon>
        <taxon>Chitinibacteraceae</taxon>
        <taxon>Chitiniphilus</taxon>
    </lineage>
</organism>
<comment type="caution">
    <text evidence="1">The sequence shown here is derived from an EMBL/GenBank/DDBJ whole genome shotgun (WGS) entry which is preliminary data.</text>
</comment>
<dbReference type="InterPro" id="IPR029069">
    <property type="entry name" value="HotDog_dom_sf"/>
</dbReference>
<gene>
    <name evidence="1" type="ORF">GCM10007860_21560</name>
</gene>
<dbReference type="Pfam" id="PF13279">
    <property type="entry name" value="4HBT_2"/>
    <property type="match status" value="1"/>
</dbReference>
<dbReference type="RefSeq" id="WP_018749349.1">
    <property type="nucleotide sequence ID" value="NZ_BSOZ01000032.1"/>
</dbReference>
<dbReference type="EMBL" id="BSOZ01000032">
    <property type="protein sequence ID" value="GLS05006.1"/>
    <property type="molecule type" value="Genomic_DNA"/>
</dbReference>
<dbReference type="CDD" id="cd00586">
    <property type="entry name" value="4HBT"/>
    <property type="match status" value="1"/>
</dbReference>
<dbReference type="SUPFAM" id="SSF54637">
    <property type="entry name" value="Thioesterase/thiol ester dehydrase-isomerase"/>
    <property type="match status" value="1"/>
</dbReference>
<keyword evidence="2" id="KW-1185">Reference proteome</keyword>
<evidence type="ECO:0000313" key="2">
    <source>
        <dbReference type="Proteomes" id="UP001156836"/>
    </source>
</evidence>
<reference evidence="2" key="1">
    <citation type="journal article" date="2019" name="Int. J. Syst. Evol. Microbiol.">
        <title>The Global Catalogue of Microorganisms (GCM) 10K type strain sequencing project: providing services to taxonomists for standard genome sequencing and annotation.</title>
        <authorList>
            <consortium name="The Broad Institute Genomics Platform"/>
            <consortium name="The Broad Institute Genome Sequencing Center for Infectious Disease"/>
            <person name="Wu L."/>
            <person name="Ma J."/>
        </authorList>
    </citation>
    <scope>NUCLEOTIDE SEQUENCE [LARGE SCALE GENOMIC DNA]</scope>
    <source>
        <strain evidence="2">NBRC 104970</strain>
    </source>
</reference>
<sequence length="170" mass="19272">MNLYLRLIWLLLTARRRPPCSLLGPCVTRLRVWPNDLDLYRHVNNGRYFTLLDLARTDLMLRSGLAQRVKAAGWFPVVTLASMRFRRALTLFQPFDIHTEVIGWDDKSAFLAQRFVANGETAASAVIRVRFLRRSGGSVSSAELLALAGHTTPSPPLPDWVVRWADAQQD</sequence>
<name>A0ABQ6BWY5_9NEIS</name>
<protein>
    <submittedName>
        <fullName evidence="1">Thioesterase</fullName>
    </submittedName>
</protein>
<dbReference type="PANTHER" id="PTHR12475">
    <property type="match status" value="1"/>
</dbReference>
<proteinExistence type="predicted"/>